<comment type="similarity">
    <text evidence="4">Belongs to the TonB-dependent receptor family.</text>
</comment>
<comment type="caution">
    <text evidence="8">The sequence shown here is derived from an EMBL/GenBank/DDBJ whole genome shotgun (WGS) entry which is preliminary data.</text>
</comment>
<organism evidence="8 9">
    <name type="scientific">Sphingobium boeckii</name>
    <dbReference type="NCBI Taxonomy" id="1082345"/>
    <lineage>
        <taxon>Bacteria</taxon>
        <taxon>Pseudomonadati</taxon>
        <taxon>Pseudomonadota</taxon>
        <taxon>Alphaproteobacteria</taxon>
        <taxon>Sphingomonadales</taxon>
        <taxon>Sphingomonadaceae</taxon>
        <taxon>Sphingobium</taxon>
    </lineage>
</organism>
<feature type="chain" id="PRO_5030825880" evidence="5">
    <location>
        <begin position="32"/>
        <end position="1052"/>
    </location>
</feature>
<accession>A0A7W9ED46</accession>
<dbReference type="Pfam" id="PF00593">
    <property type="entry name" value="TonB_dep_Rec_b-barrel"/>
    <property type="match status" value="1"/>
</dbReference>
<dbReference type="Gene3D" id="2.170.130.10">
    <property type="entry name" value="TonB-dependent receptor, plug domain"/>
    <property type="match status" value="1"/>
</dbReference>
<keyword evidence="5" id="KW-0732">Signal</keyword>
<evidence type="ECO:0000256" key="2">
    <source>
        <dbReference type="ARBA" id="ARBA00023136"/>
    </source>
</evidence>
<dbReference type="Gene3D" id="2.40.170.20">
    <property type="entry name" value="TonB-dependent receptor, beta-barrel domain"/>
    <property type="match status" value="1"/>
</dbReference>
<evidence type="ECO:0000313" key="9">
    <source>
        <dbReference type="Proteomes" id="UP000549617"/>
    </source>
</evidence>
<dbReference type="InterPro" id="IPR037066">
    <property type="entry name" value="Plug_dom_sf"/>
</dbReference>
<evidence type="ECO:0000256" key="3">
    <source>
        <dbReference type="ARBA" id="ARBA00023237"/>
    </source>
</evidence>
<sequence>MCLSTFRSRCSLTAIVISSLSALSFSNAAFAQAPEDETVAVQSDVANAADDQSTGDAIVVTGSRIPRVGFDTLEPATTISSQLVESRGQTNIVDTLTATPSFGLGQTPQGQQGSFNAGQSFADRFGLGSARTLTLFNGRRVVSTNAPSVSGTRVGTPAPPGLQVDLNIIPTLLVERVENLSIGGAPAYGSDAISGVVNVILKSKYSGLTVSALSGITEQGDNFRLNVAGLAGTDFAEGRGNVMFAASYDRSEGVLGSARKRIRQAYDFDDNPSVGSVISNTPGGRTTANDGRINSSIPFNSGNADGVPASVLIRNFRAEGLTTGGVILPVGQFIRADGTAAGFGVNGTTRLQFDPSGNLIPYNPAIPFSGFFGSGGDGFNLSETTQILSDVKRISLNLNASFELTPNIEVFAESMYFNGKGRELVDQPTYATPLVGSRTNPQGPLLVSVSDPRLTDQARTLLTSLGVSTFNVSKAYLGFIDGRSMSSNDVYRAVGGIRGKFGSFGREFTYEVSANYGRTEGNYLRNQIIQQNFVNALNVRRDASGAIVCDANPAFNVASGTLAPVLDAACVPLNPFGTDGVSKAAANYVTARTLSRSLLEQTVFSANISTGSLIDLWSGPVGFSIGAETRREHGRFTPDPLELAGRTQNPAIAAADGSFRTKEVFGELEIPLISEDNNIPLVHALSVEGRARYVDNSINGGFTTYTLGGRYQPVRDITFRGNFTRALRAPAIVELFTPNAVGVSSFPDPCDSANVASGPNPSIRARNCAAFYSEYGLNPANFVSQAKSVGQATLDGGNINLQNETSNAYTFGFVLRPSFMPRMTMAVDWNRIKIKGPIAQLTTADIASGCYDNPDFDLNNPDAGNQFCSLFSRDATGQLVNDRSNPGIRRTFVNGGSIDFRGLTANVNYAGLPLDGVGLADTTLSLDGSFFYLDRLCRSINAVTTTCAQGTITNPRYSGQLSATLAKGPFSLFTEVNYQSGGKYDLTFTNETQDILKVDSLITVNAAIGYGINDDWSMRFTVTNLFDTPPPFPLTTGDLLGRRFVVRVTKTF</sequence>
<evidence type="ECO:0000256" key="4">
    <source>
        <dbReference type="RuleBase" id="RU003357"/>
    </source>
</evidence>
<dbReference type="RefSeq" id="WP_184015327.1">
    <property type="nucleotide sequence ID" value="NZ_JACIJC010000001.1"/>
</dbReference>
<keyword evidence="4" id="KW-0798">TonB box</keyword>
<dbReference type="InterPro" id="IPR000531">
    <property type="entry name" value="Beta-barrel_TonB"/>
</dbReference>
<dbReference type="PANTHER" id="PTHR47234:SF2">
    <property type="entry name" value="TONB-DEPENDENT RECEPTOR"/>
    <property type="match status" value="1"/>
</dbReference>
<evidence type="ECO:0000256" key="1">
    <source>
        <dbReference type="ARBA" id="ARBA00004442"/>
    </source>
</evidence>
<keyword evidence="3" id="KW-0998">Cell outer membrane</keyword>
<dbReference type="Proteomes" id="UP000549617">
    <property type="component" value="Unassembled WGS sequence"/>
</dbReference>
<dbReference type="GO" id="GO:0009279">
    <property type="term" value="C:cell outer membrane"/>
    <property type="evidence" value="ECO:0007669"/>
    <property type="project" value="UniProtKB-SubCell"/>
</dbReference>
<gene>
    <name evidence="8" type="ORF">FHS49_000743</name>
</gene>
<proteinExistence type="inferred from homology"/>
<dbReference type="AlphaFoldDB" id="A0A7W9ED46"/>
<dbReference type="EMBL" id="JACIJC010000001">
    <property type="protein sequence ID" value="MBB5684752.1"/>
    <property type="molecule type" value="Genomic_DNA"/>
</dbReference>
<dbReference type="SUPFAM" id="SSF56935">
    <property type="entry name" value="Porins"/>
    <property type="match status" value="1"/>
</dbReference>
<feature type="domain" description="TonB-dependent receptor-like beta-barrel" evidence="6">
    <location>
        <begin position="496"/>
        <end position="1025"/>
    </location>
</feature>
<keyword evidence="2 4" id="KW-0472">Membrane</keyword>
<dbReference type="InterPro" id="IPR012910">
    <property type="entry name" value="Plug_dom"/>
</dbReference>
<dbReference type="InterPro" id="IPR036942">
    <property type="entry name" value="Beta-barrel_TonB_sf"/>
</dbReference>
<dbReference type="PANTHER" id="PTHR47234">
    <property type="match status" value="1"/>
</dbReference>
<comment type="subcellular location">
    <subcellularLocation>
        <location evidence="1 4">Cell outer membrane</location>
    </subcellularLocation>
</comment>
<feature type="domain" description="TonB-dependent receptor plug" evidence="7">
    <location>
        <begin position="71"/>
        <end position="196"/>
    </location>
</feature>
<evidence type="ECO:0000256" key="5">
    <source>
        <dbReference type="SAM" id="SignalP"/>
    </source>
</evidence>
<dbReference type="Pfam" id="PF07715">
    <property type="entry name" value="Plug"/>
    <property type="match status" value="1"/>
</dbReference>
<evidence type="ECO:0000259" key="7">
    <source>
        <dbReference type="Pfam" id="PF07715"/>
    </source>
</evidence>
<protein>
    <submittedName>
        <fullName evidence="8">Outer membrane receptor protein involved in Fe transport</fullName>
    </submittedName>
</protein>
<name>A0A7W9ED46_9SPHN</name>
<feature type="signal peptide" evidence="5">
    <location>
        <begin position="1"/>
        <end position="31"/>
    </location>
</feature>
<keyword evidence="9" id="KW-1185">Reference proteome</keyword>
<evidence type="ECO:0000259" key="6">
    <source>
        <dbReference type="Pfam" id="PF00593"/>
    </source>
</evidence>
<evidence type="ECO:0000313" key="8">
    <source>
        <dbReference type="EMBL" id="MBB5684752.1"/>
    </source>
</evidence>
<keyword evidence="8" id="KW-0675">Receptor</keyword>
<reference evidence="8 9" key="1">
    <citation type="submission" date="2020-08" db="EMBL/GenBank/DDBJ databases">
        <title>Genomic Encyclopedia of Type Strains, Phase IV (KMG-IV): sequencing the most valuable type-strain genomes for metagenomic binning, comparative biology and taxonomic classification.</title>
        <authorList>
            <person name="Goeker M."/>
        </authorList>
    </citation>
    <scope>NUCLEOTIDE SEQUENCE [LARGE SCALE GENOMIC DNA]</scope>
    <source>
        <strain evidence="8 9">DSM 25079</strain>
    </source>
</reference>